<dbReference type="RefSeq" id="WP_247286465.1">
    <property type="nucleotide sequence ID" value="NZ_JAKNRW010000001.1"/>
</dbReference>
<evidence type="ECO:0000313" key="3">
    <source>
        <dbReference type="Proteomes" id="UP001299876"/>
    </source>
</evidence>
<name>A0ABT0ET60_9PSED</name>
<keyword evidence="3" id="KW-1185">Reference proteome</keyword>
<organism evidence="2 3">
    <name type="scientific">Pseudomonas violetae</name>
    <dbReference type="NCBI Taxonomy" id="2915813"/>
    <lineage>
        <taxon>Bacteria</taxon>
        <taxon>Pseudomonadati</taxon>
        <taxon>Pseudomonadota</taxon>
        <taxon>Gammaproteobacteria</taxon>
        <taxon>Pseudomonadales</taxon>
        <taxon>Pseudomonadaceae</taxon>
        <taxon>Pseudomonas</taxon>
    </lineage>
</organism>
<comment type="caution">
    <text evidence="2">The sequence shown here is derived from an EMBL/GenBank/DDBJ whole genome shotgun (WGS) entry which is preliminary data.</text>
</comment>
<feature type="region of interest" description="Disordered" evidence="1">
    <location>
        <begin position="82"/>
        <end position="229"/>
    </location>
</feature>
<evidence type="ECO:0000256" key="1">
    <source>
        <dbReference type="SAM" id="MobiDB-lite"/>
    </source>
</evidence>
<dbReference type="Proteomes" id="UP001299876">
    <property type="component" value="Unassembled WGS sequence"/>
</dbReference>
<gene>
    <name evidence="2" type="ORF">L9059_01735</name>
</gene>
<feature type="compositionally biased region" description="Low complexity" evidence="1">
    <location>
        <begin position="190"/>
        <end position="199"/>
    </location>
</feature>
<feature type="compositionally biased region" description="Low complexity" evidence="1">
    <location>
        <begin position="125"/>
        <end position="158"/>
    </location>
</feature>
<protein>
    <submittedName>
        <fullName evidence="2">Uncharacterized protein</fullName>
    </submittedName>
</protein>
<reference evidence="2 3" key="1">
    <citation type="submission" date="2022-02" db="EMBL/GenBank/DDBJ databases">
        <title>Comparative genomics of the first Antarctic Pseudomonas spp. capable of biotransforming 2,4,6-Trinitrotoluene.</title>
        <authorList>
            <person name="Cabrera M.A."/>
            <person name="Marquez S.L."/>
            <person name="Perez-Donoso J.M."/>
        </authorList>
    </citation>
    <scope>NUCLEOTIDE SEQUENCE [LARGE SCALE GENOMIC DNA]</scope>
    <source>
        <strain evidence="2 3">TNT19</strain>
    </source>
</reference>
<feature type="compositionally biased region" description="Polar residues" evidence="1">
    <location>
        <begin position="212"/>
        <end position="229"/>
    </location>
</feature>
<evidence type="ECO:0000313" key="2">
    <source>
        <dbReference type="EMBL" id="MCK1788926.1"/>
    </source>
</evidence>
<accession>A0ABT0ET60</accession>
<sequence length="229" mass="24224">MANETNPPRQSTAPSVPERVLRIDGERTAAMYSLAIRVSRLDQRLRDLAGVSTVEGRKQYRQATEGFQKHIAQFEDGLAEVEKDADVNSRRGGRTNSNAQQRRGAPQRQQQTNAGAISGKPAPAPQQTSQPAETKATVVAAVPQTPIAATAAPAPEQPKAAEKPQAKPQQKPQPVQQSPQPKSGQANGQANSAGNKQNSGGKGKGPKKSGATPQQHKSQQPQAVATVTL</sequence>
<feature type="compositionally biased region" description="Low complexity" evidence="1">
    <location>
        <begin position="166"/>
        <end position="182"/>
    </location>
</feature>
<feature type="compositionally biased region" description="Low complexity" evidence="1">
    <location>
        <begin position="99"/>
        <end position="111"/>
    </location>
</feature>
<dbReference type="EMBL" id="JAKNRW010000001">
    <property type="protein sequence ID" value="MCK1788926.1"/>
    <property type="molecule type" value="Genomic_DNA"/>
</dbReference>
<proteinExistence type="predicted"/>